<dbReference type="Proteomes" id="UP000613030">
    <property type="component" value="Unassembled WGS sequence"/>
</dbReference>
<dbReference type="RefSeq" id="WP_202012091.1">
    <property type="nucleotide sequence ID" value="NZ_JAERRB010000006.1"/>
</dbReference>
<reference evidence="1 2" key="1">
    <citation type="submission" date="2021-01" db="EMBL/GenBank/DDBJ databases">
        <title>Chryseolinea sp. Jin1 Genome sequencing and assembly.</title>
        <authorList>
            <person name="Kim I."/>
        </authorList>
    </citation>
    <scope>NUCLEOTIDE SEQUENCE [LARGE SCALE GENOMIC DNA]</scope>
    <source>
        <strain evidence="1 2">Jin1</strain>
    </source>
</reference>
<evidence type="ECO:0008006" key="3">
    <source>
        <dbReference type="Google" id="ProtNLM"/>
    </source>
</evidence>
<dbReference type="EMBL" id="JAERRB010000006">
    <property type="protein sequence ID" value="MBL0743090.1"/>
    <property type="molecule type" value="Genomic_DNA"/>
</dbReference>
<sequence length="467" mass="53932">MLEKIRSIFELEVFTVFFVFLLTTSAYSQDFTISLSPRHQKKLNATRNGHSRLVRYYKYYRRDSSRFVHDQERSYKRRLDSTFKAESKQRHLQKKLARKGMIRPQVSGSDSLSTELNRWYSFLRDSSTTDSIRQRANIKVRELAVQKAKQYPGFQNLLEKYQISKDTADWKELAKHAPGFDTLSSVFNSSPEQVFKLAEKQSEKYANALGSKALGGGISEARALEGMTDQYKQQYEQYTNPEQLKEKGKAEAARQAVDHFANHTKELQGAQQKVSKILAKYKEFSDSNDLSTAVKRTSMQGKSFKEHLLIGGNFNVVSTQPFSLDFSPQVGYKFTTNFSVGVGMNYRFTYSDSIKSSSYVSPSNTSYKAFIHYDFFKSFFLYGEFERSGIKASGNDKSRKTWQNNCFVGLGRKFLVHPKLYLTLTALYNLNNSNNNPVHPRRFQVRVGFQLSELAIRKKKIFYDPNR</sequence>
<proteinExistence type="predicted"/>
<gene>
    <name evidence="1" type="ORF">JI741_17805</name>
</gene>
<organism evidence="1 2">
    <name type="scientific">Chryseolinea lacunae</name>
    <dbReference type="NCBI Taxonomy" id="2801331"/>
    <lineage>
        <taxon>Bacteria</taxon>
        <taxon>Pseudomonadati</taxon>
        <taxon>Bacteroidota</taxon>
        <taxon>Cytophagia</taxon>
        <taxon>Cytophagales</taxon>
        <taxon>Fulvivirgaceae</taxon>
        <taxon>Chryseolinea</taxon>
    </lineage>
</organism>
<accession>A0ABS1KUR6</accession>
<comment type="caution">
    <text evidence="1">The sequence shown here is derived from an EMBL/GenBank/DDBJ whole genome shotgun (WGS) entry which is preliminary data.</text>
</comment>
<evidence type="ECO:0000313" key="2">
    <source>
        <dbReference type="Proteomes" id="UP000613030"/>
    </source>
</evidence>
<protein>
    <recommendedName>
        <fullName evidence="3">Outer membrane protein beta-barrel domain-containing protein</fullName>
    </recommendedName>
</protein>
<evidence type="ECO:0000313" key="1">
    <source>
        <dbReference type="EMBL" id="MBL0743090.1"/>
    </source>
</evidence>
<name>A0ABS1KUR6_9BACT</name>
<keyword evidence="2" id="KW-1185">Reference proteome</keyword>